<dbReference type="GO" id="GO:0005829">
    <property type="term" value="C:cytosol"/>
    <property type="evidence" value="ECO:0007669"/>
    <property type="project" value="TreeGrafter"/>
</dbReference>
<dbReference type="InterPro" id="IPR031100">
    <property type="entry name" value="LOG_fam"/>
</dbReference>
<dbReference type="OMA" id="HQKPIGL"/>
<dbReference type="GO" id="GO:0009691">
    <property type="term" value="P:cytokinin biosynthetic process"/>
    <property type="evidence" value="ECO:0007669"/>
    <property type="project" value="UniProtKB-UniRule"/>
</dbReference>
<dbReference type="PATRIC" id="fig|2746.7.peg.2492"/>
<dbReference type="SUPFAM" id="SSF102405">
    <property type="entry name" value="MCP/YpsA-like"/>
    <property type="match status" value="1"/>
</dbReference>
<proteinExistence type="inferred from homology"/>
<evidence type="ECO:0000256" key="2">
    <source>
        <dbReference type="ARBA" id="ARBA00006763"/>
    </source>
</evidence>
<sequence length="186" mass="20197">MSTFCVYLGSRTGNDTAFLDAARQLGDELAARGHSLVYGGARVGMMGALADQVMAAGGEVTGVMPDHLVEREQAHRGLTRLLRVRNMHERKASMAAHSDAFIALPGGIGTLEELFEAWTWQYLGLHDKPIGLLDTQGFYTPLLTFLDGTVERGFLDRATRANLIDAATPTELLDALEQRLTPSPVN</sequence>
<dbReference type="EC" id="3.2.2.n1" evidence="3"/>
<dbReference type="GeneID" id="91008554"/>
<dbReference type="InterPro" id="IPR005269">
    <property type="entry name" value="LOG"/>
</dbReference>
<dbReference type="GO" id="GO:0008714">
    <property type="term" value="F:AMP nucleosidase activity"/>
    <property type="evidence" value="ECO:0007669"/>
    <property type="project" value="UniProtKB-EC"/>
</dbReference>
<dbReference type="Pfam" id="PF03641">
    <property type="entry name" value="Lysine_decarbox"/>
    <property type="match status" value="1"/>
</dbReference>
<dbReference type="Gene3D" id="3.40.50.450">
    <property type="match status" value="1"/>
</dbReference>
<accession>A0A1B8P741</accession>
<name>A0A1B8P741_HALEL</name>
<reference evidence="4 5" key="1">
    <citation type="submission" date="2016-06" db="EMBL/GenBank/DDBJ databases">
        <title>Genome sequence of halotolerant plant growth promoting strain of Halomonas elongata HEK1 isolated from salterns of Rann of Kutch, Gujarat, India.</title>
        <authorList>
            <person name="Gaba S."/>
            <person name="Singh R.N."/>
            <person name="Abrol S."/>
            <person name="Kaushik R."/>
            <person name="Saxena A.K."/>
        </authorList>
    </citation>
    <scope>NUCLEOTIDE SEQUENCE [LARGE SCALE GENOMIC DNA]</scope>
    <source>
        <strain evidence="4 5">HEK1</strain>
    </source>
</reference>
<comment type="catalytic activity">
    <reaction evidence="1">
        <text>AMP + H2O = D-ribose 5-phosphate + adenine</text>
        <dbReference type="Rhea" id="RHEA:20129"/>
        <dbReference type="ChEBI" id="CHEBI:15377"/>
        <dbReference type="ChEBI" id="CHEBI:16708"/>
        <dbReference type="ChEBI" id="CHEBI:78346"/>
        <dbReference type="ChEBI" id="CHEBI:456215"/>
        <dbReference type="EC" id="3.2.2.4"/>
    </reaction>
</comment>
<keyword evidence="3" id="KW-0203">Cytokinin biosynthesis</keyword>
<dbReference type="AlphaFoldDB" id="A0A1B8P741"/>
<dbReference type="NCBIfam" id="TIGR00730">
    <property type="entry name" value="Rossman fold protein, TIGR00730 family"/>
    <property type="match status" value="1"/>
</dbReference>
<keyword evidence="3" id="KW-0378">Hydrolase</keyword>
<dbReference type="Proteomes" id="UP000092504">
    <property type="component" value="Unassembled WGS sequence"/>
</dbReference>
<gene>
    <name evidence="4" type="primary">yvdD</name>
    <name evidence="4" type="ORF">A8U91_02429</name>
</gene>
<dbReference type="PANTHER" id="PTHR31223">
    <property type="entry name" value="LOG FAMILY PROTEIN YJL055W"/>
    <property type="match status" value="1"/>
</dbReference>
<evidence type="ECO:0000313" key="5">
    <source>
        <dbReference type="Proteomes" id="UP000092504"/>
    </source>
</evidence>
<comment type="caution">
    <text evidence="4">The sequence shown here is derived from an EMBL/GenBank/DDBJ whole genome shotgun (WGS) entry which is preliminary data.</text>
</comment>
<protein>
    <recommendedName>
        <fullName evidence="3">Cytokinin riboside 5'-monophosphate phosphoribohydrolase</fullName>
        <ecNumber evidence="3">3.2.2.n1</ecNumber>
    </recommendedName>
</protein>
<evidence type="ECO:0000256" key="1">
    <source>
        <dbReference type="ARBA" id="ARBA00000274"/>
    </source>
</evidence>
<dbReference type="PANTHER" id="PTHR31223:SF70">
    <property type="entry name" value="LOG FAMILY PROTEIN YJL055W"/>
    <property type="match status" value="1"/>
</dbReference>
<dbReference type="EMBL" id="MAJD01000001">
    <property type="protein sequence ID" value="OBX38049.1"/>
    <property type="molecule type" value="Genomic_DNA"/>
</dbReference>
<comment type="similarity">
    <text evidence="2 3">Belongs to the LOG family.</text>
</comment>
<organism evidence="4 5">
    <name type="scientific">Halomonas elongata</name>
    <dbReference type="NCBI Taxonomy" id="2746"/>
    <lineage>
        <taxon>Bacteria</taxon>
        <taxon>Pseudomonadati</taxon>
        <taxon>Pseudomonadota</taxon>
        <taxon>Gammaproteobacteria</taxon>
        <taxon>Oceanospirillales</taxon>
        <taxon>Halomonadaceae</taxon>
        <taxon>Halomonas</taxon>
    </lineage>
</organism>
<evidence type="ECO:0000256" key="3">
    <source>
        <dbReference type="RuleBase" id="RU363015"/>
    </source>
</evidence>
<evidence type="ECO:0000313" key="4">
    <source>
        <dbReference type="EMBL" id="OBX38049.1"/>
    </source>
</evidence>
<dbReference type="RefSeq" id="WP_013331102.1">
    <property type="nucleotide sequence ID" value="NZ_CP087224.1"/>
</dbReference>